<evidence type="ECO:0000313" key="1">
    <source>
        <dbReference type="EMBL" id="MFA0809903.1"/>
    </source>
</evidence>
<comment type="caution">
    <text evidence="1">The sequence shown here is derived from an EMBL/GenBank/DDBJ whole genome shotgun (WGS) entry which is preliminary data.</text>
</comment>
<dbReference type="Proteomes" id="UP001569428">
    <property type="component" value="Unassembled WGS sequence"/>
</dbReference>
<accession>A0ABV4NUV7</accession>
<dbReference type="RefSeq" id="WP_371837519.1">
    <property type="nucleotide sequence ID" value="NZ_JBGMEK010000004.1"/>
</dbReference>
<evidence type="ECO:0000313" key="2">
    <source>
        <dbReference type="Proteomes" id="UP001569428"/>
    </source>
</evidence>
<keyword evidence="2" id="KW-1185">Reference proteome</keyword>
<reference evidence="1 2" key="1">
    <citation type="submission" date="2024-08" db="EMBL/GenBank/DDBJ databases">
        <authorList>
            <person name="Ishaq N."/>
        </authorList>
    </citation>
    <scope>NUCLEOTIDE SEQUENCE [LARGE SCALE GENOMIC DNA]</scope>
    <source>
        <strain evidence="1 2">DSM 18651</strain>
    </source>
</reference>
<proteinExistence type="predicted"/>
<gene>
    <name evidence="1" type="ORF">ACCI49_03135</name>
</gene>
<sequence>MLITQLHQKKLDTLTGSINTGRVTKEKLLKLHGVAFATNSNKTKQNLGPLGHKKSTHNNSWKMHFNLFLFYQIPVKLE</sequence>
<organism evidence="1 2">
    <name type="scientific">Microbulbifer epialgicus</name>
    <dbReference type="NCBI Taxonomy" id="393907"/>
    <lineage>
        <taxon>Bacteria</taxon>
        <taxon>Pseudomonadati</taxon>
        <taxon>Pseudomonadota</taxon>
        <taxon>Gammaproteobacteria</taxon>
        <taxon>Cellvibrionales</taxon>
        <taxon>Microbulbiferaceae</taxon>
        <taxon>Microbulbifer</taxon>
    </lineage>
</organism>
<name>A0ABV4NUV7_9GAMM</name>
<protein>
    <submittedName>
        <fullName evidence="1">Uncharacterized protein</fullName>
    </submittedName>
</protein>
<dbReference type="EMBL" id="JBGMEK010000004">
    <property type="protein sequence ID" value="MFA0809903.1"/>
    <property type="molecule type" value="Genomic_DNA"/>
</dbReference>